<accession>A0A1L7XW43</accession>
<dbReference type="EMBL" id="FJOG01000067">
    <property type="protein sequence ID" value="CZR69254.1"/>
    <property type="molecule type" value="Genomic_DNA"/>
</dbReference>
<dbReference type="GO" id="GO:0008270">
    <property type="term" value="F:zinc ion binding"/>
    <property type="evidence" value="ECO:0007669"/>
    <property type="project" value="InterPro"/>
</dbReference>
<dbReference type="AlphaFoldDB" id="A0A1L7XW43"/>
<protein>
    <recommendedName>
        <fullName evidence="7">Xylanolytic transcriptional activator regulatory domain-containing protein</fullName>
    </recommendedName>
</protein>
<dbReference type="GO" id="GO:0003677">
    <property type="term" value="F:DNA binding"/>
    <property type="evidence" value="ECO:0007669"/>
    <property type="project" value="InterPro"/>
</dbReference>
<keyword evidence="3" id="KW-0805">Transcription regulation</keyword>
<sequence length="810" mass="91030">MVSQHHNRNPPIGHQPISMFQMQQKFTHANLKVLNSGRERPVCSLCRKSRQTCFYREGPLKPGPKLGSKQGNRKRARTGQARSTIGEDEDGQDNDSAGMVNLSHTSHASGSQMMSGQYGQESGLLSECNFDCAPTRNSLATATPRPESLDMHDLSSIVHPSHEPTFDICENGDKETFSNPAETIGQSTDLDLITFACKNLDLSSETLNVLIDSYFTHMTSFSLFRPSQFQSKLASITSQGQLTALLAAMFTFSARFVKASNDQEISSTNNGQSYATSQVERFSTLSQLHIDQAFRECGDSRPTLVLLQALALSTFQQLIKGARGLAWRSLGTCVRVAYELDLHLVDSDDRDEDISFTGKRRQSWCLDEEKRRIWWAIWEMDTFASTVRRCPTAIDWSQNETKLPIDDEFWFRDEFRQSCYLGLDAMTRWRDLQECENKSAKAWFIVVNSMMRQAQQLSHPTPRPVPVSALAQRRSSMRVLKTNAGKTREEISESLGVLENALHCFSMALPSHLKYHHEKLSFPVSGSGSSLLMLQSSIYSIYVMMQLTKFMMYHHAVFGGGRREHCQVKSSAENILTPPSEPINPSEPDPDGLTRYAEAADDILMIVSRSSSHHVQYVNPFLASTIWLAAAVQLVYKFFGCPGANQDLTESKFEVLRLNYMQFVEHWKTSTTLQGNLEILKKSLDFIHARKTLPQPSFPRSGSSKRKQIATISNMASSEEVNTSVQALSSDEANNSWIHTEIPGLPVHLDHSASHDTHIEQTRRLDFGQLAGLGDVDENFEDFMFDTGVTMEMDLGMAYDINNFLQAQLS</sequence>
<dbReference type="InterPro" id="IPR050815">
    <property type="entry name" value="TF_fung"/>
</dbReference>
<dbReference type="Pfam" id="PF04082">
    <property type="entry name" value="Fungal_trans"/>
    <property type="match status" value="1"/>
</dbReference>
<reference evidence="8 9" key="1">
    <citation type="submission" date="2016-03" db="EMBL/GenBank/DDBJ databases">
        <authorList>
            <person name="Ploux O."/>
        </authorList>
    </citation>
    <scope>NUCLEOTIDE SEQUENCE [LARGE SCALE GENOMIC DNA]</scope>
    <source>
        <strain evidence="8 9">UAMH 11012</strain>
    </source>
</reference>
<name>A0A1L7XW43_9HELO</name>
<evidence type="ECO:0000256" key="4">
    <source>
        <dbReference type="ARBA" id="ARBA00023163"/>
    </source>
</evidence>
<dbReference type="GO" id="GO:0005634">
    <property type="term" value="C:nucleus"/>
    <property type="evidence" value="ECO:0007669"/>
    <property type="project" value="UniProtKB-SubCell"/>
</dbReference>
<dbReference type="PANTHER" id="PTHR47338:SF10">
    <property type="entry name" value="TRANSCRIPTION FACTOR DOMAIN-CONTAINING PROTEIN-RELATED"/>
    <property type="match status" value="1"/>
</dbReference>
<dbReference type="GO" id="GO:0006351">
    <property type="term" value="P:DNA-templated transcription"/>
    <property type="evidence" value="ECO:0007669"/>
    <property type="project" value="InterPro"/>
</dbReference>
<dbReference type="OrthoDB" id="3862662at2759"/>
<dbReference type="STRING" id="576137.A0A1L7XW43"/>
<feature type="region of interest" description="Disordered" evidence="6">
    <location>
        <begin position="56"/>
        <end position="99"/>
    </location>
</feature>
<evidence type="ECO:0000256" key="3">
    <source>
        <dbReference type="ARBA" id="ARBA00023015"/>
    </source>
</evidence>
<keyword evidence="4" id="KW-0804">Transcription</keyword>
<dbReference type="SMART" id="SM00906">
    <property type="entry name" value="Fungal_trans"/>
    <property type="match status" value="1"/>
</dbReference>
<evidence type="ECO:0000259" key="7">
    <source>
        <dbReference type="SMART" id="SM00906"/>
    </source>
</evidence>
<evidence type="ECO:0000313" key="8">
    <source>
        <dbReference type="EMBL" id="CZR69254.1"/>
    </source>
</evidence>
<evidence type="ECO:0000256" key="2">
    <source>
        <dbReference type="ARBA" id="ARBA00022723"/>
    </source>
</evidence>
<gene>
    <name evidence="8" type="ORF">PAC_19154</name>
</gene>
<keyword evidence="2" id="KW-0479">Metal-binding</keyword>
<organism evidence="8 9">
    <name type="scientific">Phialocephala subalpina</name>
    <dbReference type="NCBI Taxonomy" id="576137"/>
    <lineage>
        <taxon>Eukaryota</taxon>
        <taxon>Fungi</taxon>
        <taxon>Dikarya</taxon>
        <taxon>Ascomycota</taxon>
        <taxon>Pezizomycotina</taxon>
        <taxon>Leotiomycetes</taxon>
        <taxon>Helotiales</taxon>
        <taxon>Mollisiaceae</taxon>
        <taxon>Phialocephala</taxon>
        <taxon>Phialocephala fortinii species complex</taxon>
    </lineage>
</organism>
<evidence type="ECO:0000256" key="1">
    <source>
        <dbReference type="ARBA" id="ARBA00004123"/>
    </source>
</evidence>
<dbReference type="Proteomes" id="UP000184330">
    <property type="component" value="Unassembled WGS sequence"/>
</dbReference>
<evidence type="ECO:0000256" key="5">
    <source>
        <dbReference type="ARBA" id="ARBA00023242"/>
    </source>
</evidence>
<evidence type="ECO:0000256" key="6">
    <source>
        <dbReference type="SAM" id="MobiDB-lite"/>
    </source>
</evidence>
<keyword evidence="9" id="KW-1185">Reference proteome</keyword>
<dbReference type="CDD" id="cd12148">
    <property type="entry name" value="fungal_TF_MHR"/>
    <property type="match status" value="1"/>
</dbReference>
<keyword evidence="5" id="KW-0539">Nucleus</keyword>
<dbReference type="PANTHER" id="PTHR47338">
    <property type="entry name" value="ZN(II)2CYS6 TRANSCRIPTION FACTOR (EUROFUNG)-RELATED"/>
    <property type="match status" value="1"/>
</dbReference>
<comment type="subcellular location">
    <subcellularLocation>
        <location evidence="1">Nucleus</location>
    </subcellularLocation>
</comment>
<evidence type="ECO:0000313" key="9">
    <source>
        <dbReference type="Proteomes" id="UP000184330"/>
    </source>
</evidence>
<feature type="domain" description="Xylanolytic transcriptional activator regulatory" evidence="7">
    <location>
        <begin position="326"/>
        <end position="410"/>
    </location>
</feature>
<dbReference type="GO" id="GO:0000981">
    <property type="term" value="F:DNA-binding transcription factor activity, RNA polymerase II-specific"/>
    <property type="evidence" value="ECO:0007669"/>
    <property type="project" value="InterPro"/>
</dbReference>
<dbReference type="InterPro" id="IPR007219">
    <property type="entry name" value="XnlR_reg_dom"/>
</dbReference>
<proteinExistence type="predicted"/>